<accession>A0A2A5RNV7</accession>
<keyword evidence="1" id="KW-0472">Membrane</keyword>
<keyword evidence="3" id="KW-1185">Reference proteome</keyword>
<proteinExistence type="predicted"/>
<protein>
    <submittedName>
        <fullName evidence="2">Uncharacterized protein</fullName>
    </submittedName>
</protein>
<dbReference type="OrthoDB" id="9948187at2"/>
<feature type="transmembrane region" description="Helical" evidence="1">
    <location>
        <begin position="17"/>
        <end position="36"/>
    </location>
</feature>
<gene>
    <name evidence="2" type="ORF">RT41_GL000842</name>
</gene>
<evidence type="ECO:0000313" key="3">
    <source>
        <dbReference type="Proteomes" id="UP000218181"/>
    </source>
</evidence>
<dbReference type="EMBL" id="JXJU01000002">
    <property type="protein sequence ID" value="PCS01052.1"/>
    <property type="molecule type" value="Genomic_DNA"/>
</dbReference>
<keyword evidence="1" id="KW-1133">Transmembrane helix</keyword>
<sequence length="94" mass="10690">MKLQDVKIKKRFKFENLGLLLLLAAIVSAITSMYLFTTGESIISNLLAKLCIVLFVTAWLMITYGQHAKNHKKIIIKVVNASVYSDTMRPKRSF</sequence>
<evidence type="ECO:0000313" key="2">
    <source>
        <dbReference type="EMBL" id="PCS01052.1"/>
    </source>
</evidence>
<evidence type="ECO:0000256" key="1">
    <source>
        <dbReference type="SAM" id="Phobius"/>
    </source>
</evidence>
<comment type="caution">
    <text evidence="2">The sequence shown here is derived from an EMBL/GenBank/DDBJ whole genome shotgun (WGS) entry which is preliminary data.</text>
</comment>
<name>A0A2A5RNV7_9LACT</name>
<dbReference type="AlphaFoldDB" id="A0A2A5RNV7"/>
<dbReference type="STRING" id="1291764.GCA_001311235_00990"/>
<dbReference type="Proteomes" id="UP000218181">
    <property type="component" value="Unassembled WGS sequence"/>
</dbReference>
<dbReference type="RefSeq" id="WP_054639200.1">
    <property type="nucleotide sequence ID" value="NZ_BBAL01000003.1"/>
</dbReference>
<feature type="transmembrane region" description="Helical" evidence="1">
    <location>
        <begin position="42"/>
        <end position="64"/>
    </location>
</feature>
<organism evidence="2 3">
    <name type="scientific">Lactococcus fujiensis JCM 16395</name>
    <dbReference type="NCBI Taxonomy" id="1291764"/>
    <lineage>
        <taxon>Bacteria</taxon>
        <taxon>Bacillati</taxon>
        <taxon>Bacillota</taxon>
        <taxon>Bacilli</taxon>
        <taxon>Lactobacillales</taxon>
        <taxon>Streptococcaceae</taxon>
        <taxon>Lactococcus</taxon>
    </lineage>
</organism>
<reference evidence="2 3" key="1">
    <citation type="submission" date="2014-12" db="EMBL/GenBank/DDBJ databases">
        <title>Draft genome sequences of 10 type strains of Lactococcus.</title>
        <authorList>
            <person name="Sun Z."/>
            <person name="Zhong Z."/>
            <person name="Liu W."/>
            <person name="Zhang W."/>
            <person name="Zhang H."/>
        </authorList>
    </citation>
    <scope>NUCLEOTIDE SEQUENCE [LARGE SCALE GENOMIC DNA]</scope>
    <source>
        <strain evidence="2 3">JCM 16395</strain>
    </source>
</reference>
<keyword evidence="1" id="KW-0812">Transmembrane</keyword>